<protein>
    <recommendedName>
        <fullName evidence="3">Nuclear fusion protein KAR5</fullName>
    </recommendedName>
    <alternativeName>
        <fullName evidence="12">Karyogamy protein 5</fullName>
    </alternativeName>
</protein>
<dbReference type="Proteomes" id="UP000054251">
    <property type="component" value="Unassembled WGS sequence"/>
</dbReference>
<dbReference type="Pfam" id="PF04163">
    <property type="entry name" value="Tht1"/>
    <property type="match status" value="1"/>
</dbReference>
<dbReference type="GeneID" id="26841872"/>
<accession>A0A0V1PT02</accession>
<feature type="coiled-coil region" evidence="14">
    <location>
        <begin position="351"/>
        <end position="378"/>
    </location>
</feature>
<gene>
    <name evidence="15" type="ORF">AC631_04863</name>
</gene>
<evidence type="ECO:0000256" key="2">
    <source>
        <dbReference type="ARBA" id="ARBA00010473"/>
    </source>
</evidence>
<dbReference type="InterPro" id="IPR007292">
    <property type="entry name" value="Nuclear_fusion_Kar5"/>
</dbReference>
<keyword evidence="5 13" id="KW-0812">Transmembrane</keyword>
<comment type="caution">
    <text evidence="15">The sequence shown here is derived from an EMBL/GenBank/DDBJ whole genome shotgun (WGS) entry which is preliminary data.</text>
</comment>
<keyword evidence="16" id="KW-1185">Reference proteome</keyword>
<dbReference type="GO" id="GO:0048288">
    <property type="term" value="P:nuclear membrane fusion involved in karyogamy"/>
    <property type="evidence" value="ECO:0007669"/>
    <property type="project" value="UniProtKB-UniRule"/>
</dbReference>
<evidence type="ECO:0000256" key="4">
    <source>
        <dbReference type="ARBA" id="ARBA00022459"/>
    </source>
</evidence>
<comment type="subcellular location">
    <subcellularLocation>
        <location evidence="13">Endoplasmic reticulum membrane</location>
    </subcellularLocation>
    <subcellularLocation>
        <location evidence="13">Nucleus membrane</location>
    </subcellularLocation>
</comment>
<keyword evidence="8 13" id="KW-1133">Transmembrane helix</keyword>
<feature type="transmembrane region" description="Helical" evidence="13">
    <location>
        <begin position="430"/>
        <end position="448"/>
    </location>
</feature>
<keyword evidence="4 13" id="KW-0415">Karyogamy</keyword>
<dbReference type="PANTHER" id="PTHR28012:SF1">
    <property type="entry name" value="NUCLEAR FUSION PROTEIN KAR5"/>
    <property type="match status" value="1"/>
</dbReference>
<keyword evidence="7 13" id="KW-0256">Endoplasmic reticulum</keyword>
<keyword evidence="9 13" id="KW-0472">Membrane</keyword>
<evidence type="ECO:0000256" key="1">
    <source>
        <dbReference type="ARBA" id="ARBA00003389"/>
    </source>
</evidence>
<evidence type="ECO:0000256" key="6">
    <source>
        <dbReference type="ARBA" id="ARBA00022729"/>
    </source>
</evidence>
<dbReference type="EMBL" id="LMYN01000148">
    <property type="protein sequence ID" value="KRZ99376.1"/>
    <property type="molecule type" value="Genomic_DNA"/>
</dbReference>
<evidence type="ECO:0000256" key="13">
    <source>
        <dbReference type="RuleBase" id="RU368082"/>
    </source>
</evidence>
<dbReference type="GO" id="GO:0005789">
    <property type="term" value="C:endoplasmic reticulum membrane"/>
    <property type="evidence" value="ECO:0007669"/>
    <property type="project" value="UniProtKB-SubCell"/>
</dbReference>
<keyword evidence="10" id="KW-0325">Glycoprotein</keyword>
<dbReference type="RefSeq" id="XP_015465479.1">
    <property type="nucleotide sequence ID" value="XM_015613692.1"/>
</dbReference>
<evidence type="ECO:0000256" key="5">
    <source>
        <dbReference type="ARBA" id="ARBA00022692"/>
    </source>
</evidence>
<evidence type="ECO:0000313" key="15">
    <source>
        <dbReference type="EMBL" id="KRZ99376.1"/>
    </source>
</evidence>
<keyword evidence="6 13" id="KW-0732">Signal</keyword>
<dbReference type="GO" id="GO:0000742">
    <property type="term" value="P:karyogamy involved in conjugation with cellular fusion"/>
    <property type="evidence" value="ECO:0007669"/>
    <property type="project" value="UniProtKB-UniRule"/>
</dbReference>
<evidence type="ECO:0000256" key="14">
    <source>
        <dbReference type="SAM" id="Coils"/>
    </source>
</evidence>
<feature type="transmembrane region" description="Helical" evidence="13">
    <location>
        <begin position="483"/>
        <end position="504"/>
    </location>
</feature>
<dbReference type="GO" id="GO:0031965">
    <property type="term" value="C:nuclear membrane"/>
    <property type="evidence" value="ECO:0007669"/>
    <property type="project" value="UniProtKB-SubCell"/>
</dbReference>
<comment type="function">
    <text evidence="1 13">Required for nuclear membrane fusion during karyogamy.</text>
</comment>
<proteinExistence type="inferred from homology"/>
<comment type="similarity">
    <text evidence="2 13">Belongs to the KAR5 family.</text>
</comment>
<evidence type="ECO:0000256" key="8">
    <source>
        <dbReference type="ARBA" id="ARBA00022989"/>
    </source>
</evidence>
<sequence>MTQSDFEDMVFMKPRSKCVKEALKDIIPECMRLGVDSIEPGLQKKAAIQLSICEFENSKVVYPNSCYNMISENDFDSCIFDIERAPQYWTTFSGYYREITKICYEESLPFEKEQIILLYSNITKLYSKMFQDLNDSYRDSSHIQQTMKKEFKELQHTIKVILDQNEKMSEEMKEKYEEFSEQYSTMLLTSLEISKNFSLGSESIVEDMANSIKYLDLEIARVSFAFEDSDFEAKLTDLKNSALDDVRNLSDESISVLDSILTNLESLDVLAQGTQNITSGISQSLRENEVLTKKMQNLLKETDTQVHEHNDVIKFEFEETISYLAQFSEQAIDSAIRDTGEEISKHVATFIDNINLRLEETTTKLEEVIENIDDLSDKVGNASSYLVEGLNLLTSNGIMDVLLLTYNSVASGLEGGFGMLTTLKSDIIKIARFITVSVLFAALFIWSMNKIFFGNQMKHSTLSLIRPMGTPYFSRIFRFLTNLALWLSVMGGTLLAVLVTNFLIQLKIYISKLSIND</sequence>
<evidence type="ECO:0000256" key="7">
    <source>
        <dbReference type="ARBA" id="ARBA00022824"/>
    </source>
</evidence>
<evidence type="ECO:0000256" key="12">
    <source>
        <dbReference type="ARBA" id="ARBA00031468"/>
    </source>
</evidence>
<evidence type="ECO:0000313" key="16">
    <source>
        <dbReference type="Proteomes" id="UP000054251"/>
    </source>
</evidence>
<evidence type="ECO:0000256" key="11">
    <source>
        <dbReference type="ARBA" id="ARBA00023242"/>
    </source>
</evidence>
<evidence type="ECO:0000256" key="9">
    <source>
        <dbReference type="ARBA" id="ARBA00023136"/>
    </source>
</evidence>
<keyword evidence="11 13" id="KW-0539">Nucleus</keyword>
<dbReference type="OrthoDB" id="5311848at2759"/>
<evidence type="ECO:0000256" key="10">
    <source>
        <dbReference type="ARBA" id="ARBA00023180"/>
    </source>
</evidence>
<organism evidence="15 16">
    <name type="scientific">Debaryomyces fabryi</name>
    <dbReference type="NCBI Taxonomy" id="58627"/>
    <lineage>
        <taxon>Eukaryota</taxon>
        <taxon>Fungi</taxon>
        <taxon>Dikarya</taxon>
        <taxon>Ascomycota</taxon>
        <taxon>Saccharomycotina</taxon>
        <taxon>Pichiomycetes</taxon>
        <taxon>Debaryomycetaceae</taxon>
        <taxon>Debaryomyces</taxon>
    </lineage>
</organism>
<keyword evidence="14" id="KW-0175">Coiled coil</keyword>
<evidence type="ECO:0000256" key="3">
    <source>
        <dbReference type="ARBA" id="ARBA00021601"/>
    </source>
</evidence>
<name>A0A0V1PT02_9ASCO</name>
<dbReference type="PANTHER" id="PTHR28012">
    <property type="entry name" value="NUCLEAR FUSION PROTEIN KAR5"/>
    <property type="match status" value="1"/>
</dbReference>
<feature type="coiled-coil region" evidence="14">
    <location>
        <begin position="151"/>
        <end position="182"/>
    </location>
</feature>
<dbReference type="AlphaFoldDB" id="A0A0V1PT02"/>
<reference evidence="15 16" key="1">
    <citation type="submission" date="2015-11" db="EMBL/GenBank/DDBJ databases">
        <title>The genome of Debaryomyces fabryi.</title>
        <authorList>
            <person name="Tafer H."/>
            <person name="Lopandic K."/>
        </authorList>
    </citation>
    <scope>NUCLEOTIDE SEQUENCE [LARGE SCALE GENOMIC DNA]</scope>
    <source>
        <strain evidence="15 16">CBS 789</strain>
    </source>
</reference>